<dbReference type="GO" id="GO:0016780">
    <property type="term" value="F:phosphotransferase activity, for other substituted phosphate groups"/>
    <property type="evidence" value="ECO:0007669"/>
    <property type="project" value="InterPro"/>
</dbReference>
<dbReference type="Pfam" id="PF01066">
    <property type="entry name" value="CDP-OH_P_transf"/>
    <property type="match status" value="1"/>
</dbReference>
<keyword evidence="1" id="KW-1133">Transmembrane helix</keyword>
<dbReference type="InterPro" id="IPR043130">
    <property type="entry name" value="CDP-OH_PTrfase_TM_dom"/>
</dbReference>
<keyword evidence="2" id="KW-0808">Transferase</keyword>
<dbReference type="GO" id="GO:0008654">
    <property type="term" value="P:phospholipid biosynthetic process"/>
    <property type="evidence" value="ECO:0007669"/>
    <property type="project" value="InterPro"/>
</dbReference>
<dbReference type="EMBL" id="CP157355">
    <property type="protein sequence ID" value="XBM01675.1"/>
    <property type="molecule type" value="Genomic_DNA"/>
</dbReference>
<sequence>MSIYQLKSTFQQLLRPLVRQLARLGVTANAVTMAALLVSVALGVVLGMATLLHSEASWVWLSLPIWLFIRMALNAIDGMLAREHGQQSHLGAILNEVGDVLADAALLLPFMILAWQLDEALAVPLILASLILSILTEYIAVLGPMLGASRRYDGPLGKSDRAFVLGVLGLAHGLAWLPSGTSVLSWVFAAFTLLLLLTCIKRARAILSEVKHA</sequence>
<dbReference type="InterPro" id="IPR000462">
    <property type="entry name" value="CDP-OH_P_trans"/>
</dbReference>
<feature type="transmembrane region" description="Helical" evidence="1">
    <location>
        <begin position="58"/>
        <end position="76"/>
    </location>
</feature>
<gene>
    <name evidence="2" type="ORF">ABHF33_05175</name>
</gene>
<dbReference type="KEGG" id="cmav:ABHF33_05175"/>
<keyword evidence="1" id="KW-0812">Transmembrane</keyword>
<keyword evidence="1" id="KW-0472">Membrane</keyword>
<name>A0AAU7FC99_9NEIS</name>
<proteinExistence type="predicted"/>
<feature type="transmembrane region" description="Helical" evidence="1">
    <location>
        <begin position="21"/>
        <end position="46"/>
    </location>
</feature>
<protein>
    <submittedName>
        <fullName evidence="2">CDP-alcohol phosphatidyltransferase family protein</fullName>
        <ecNumber evidence="2">2.7.8.-</ecNumber>
    </submittedName>
</protein>
<dbReference type="RefSeq" id="WP_348945951.1">
    <property type="nucleotide sequence ID" value="NZ_CP157355.1"/>
</dbReference>
<dbReference type="AlphaFoldDB" id="A0AAU7FC99"/>
<evidence type="ECO:0000313" key="2">
    <source>
        <dbReference type="EMBL" id="XBM01675.1"/>
    </source>
</evidence>
<organism evidence="2">
    <name type="scientific">Chitinibacter mangrovi</name>
    <dbReference type="NCBI Taxonomy" id="3153927"/>
    <lineage>
        <taxon>Bacteria</taxon>
        <taxon>Pseudomonadati</taxon>
        <taxon>Pseudomonadota</taxon>
        <taxon>Betaproteobacteria</taxon>
        <taxon>Neisseriales</taxon>
        <taxon>Chitinibacteraceae</taxon>
        <taxon>Chitinibacter</taxon>
    </lineage>
</organism>
<dbReference type="EC" id="2.7.8.-" evidence="2"/>
<feature type="transmembrane region" description="Helical" evidence="1">
    <location>
        <begin position="162"/>
        <end position="177"/>
    </location>
</feature>
<feature type="transmembrane region" description="Helical" evidence="1">
    <location>
        <begin position="121"/>
        <end position="141"/>
    </location>
</feature>
<reference evidence="2" key="1">
    <citation type="submission" date="2024-05" db="EMBL/GenBank/DDBJ databases">
        <authorList>
            <person name="Yang L."/>
            <person name="Pan L."/>
        </authorList>
    </citation>
    <scope>NUCLEOTIDE SEQUENCE</scope>
    <source>
        <strain evidence="2">FCG-7</strain>
    </source>
</reference>
<feature type="transmembrane region" description="Helical" evidence="1">
    <location>
        <begin position="183"/>
        <end position="200"/>
    </location>
</feature>
<accession>A0AAU7FC99</accession>
<evidence type="ECO:0000256" key="1">
    <source>
        <dbReference type="SAM" id="Phobius"/>
    </source>
</evidence>
<dbReference type="Gene3D" id="1.20.120.1760">
    <property type="match status" value="1"/>
</dbReference>
<feature type="transmembrane region" description="Helical" evidence="1">
    <location>
        <begin position="97"/>
        <end position="115"/>
    </location>
</feature>
<dbReference type="GO" id="GO:0016020">
    <property type="term" value="C:membrane"/>
    <property type="evidence" value="ECO:0007669"/>
    <property type="project" value="InterPro"/>
</dbReference>